<evidence type="ECO:0000313" key="4">
    <source>
        <dbReference type="EMBL" id="GGG22632.1"/>
    </source>
</evidence>
<evidence type="ECO:0000313" key="5">
    <source>
        <dbReference type="Proteomes" id="UP000597507"/>
    </source>
</evidence>
<dbReference type="Proteomes" id="UP000597507">
    <property type="component" value="Unassembled WGS sequence"/>
</dbReference>
<dbReference type="InterPro" id="IPR036291">
    <property type="entry name" value="NAD(P)-bd_dom_sf"/>
</dbReference>
<dbReference type="PANTHER" id="PTHR42879:SF6">
    <property type="entry name" value="NADPH-DEPENDENT REDUCTASE BACG"/>
    <property type="match status" value="1"/>
</dbReference>
<feature type="domain" description="Ketoreductase" evidence="3">
    <location>
        <begin position="8"/>
        <end position="150"/>
    </location>
</feature>
<dbReference type="SMART" id="SM00822">
    <property type="entry name" value="PKS_KR"/>
    <property type="match status" value="1"/>
</dbReference>
<dbReference type="InterPro" id="IPR002347">
    <property type="entry name" value="SDR_fam"/>
</dbReference>
<evidence type="ECO:0000256" key="1">
    <source>
        <dbReference type="ARBA" id="ARBA00006484"/>
    </source>
</evidence>
<dbReference type="Gene3D" id="3.40.50.720">
    <property type="entry name" value="NAD(P)-binding Rossmann-like Domain"/>
    <property type="match status" value="1"/>
</dbReference>
<keyword evidence="5" id="KW-1185">Reference proteome</keyword>
<proteinExistence type="inferred from homology"/>
<reference evidence="4 5" key="1">
    <citation type="journal article" date="2014" name="Int. J. Syst. Evol. Microbiol.">
        <title>Complete genome sequence of Corynebacterium casei LMG S-19264T (=DSM 44701T), isolated from a smear-ripened cheese.</title>
        <authorList>
            <consortium name="US DOE Joint Genome Institute (JGI-PGF)"/>
            <person name="Walter F."/>
            <person name="Albersmeier A."/>
            <person name="Kalinowski J."/>
            <person name="Ruckert C."/>
        </authorList>
    </citation>
    <scope>NUCLEOTIDE SEQUENCE [LARGE SCALE GENOMIC DNA]</scope>
    <source>
        <strain evidence="4 5">CGMCC 1.16330</strain>
    </source>
</reference>
<dbReference type="Pfam" id="PF00106">
    <property type="entry name" value="adh_short"/>
    <property type="match status" value="1"/>
</dbReference>
<evidence type="ECO:0000259" key="3">
    <source>
        <dbReference type="SMART" id="SM00822"/>
    </source>
</evidence>
<dbReference type="PRINTS" id="PR00080">
    <property type="entry name" value="SDRFAMILY"/>
</dbReference>
<organism evidence="4 5">
    <name type="scientific">Caldovatus sediminis</name>
    <dbReference type="NCBI Taxonomy" id="2041189"/>
    <lineage>
        <taxon>Bacteria</taxon>
        <taxon>Pseudomonadati</taxon>
        <taxon>Pseudomonadota</taxon>
        <taxon>Alphaproteobacteria</taxon>
        <taxon>Acetobacterales</taxon>
        <taxon>Roseomonadaceae</taxon>
        <taxon>Caldovatus</taxon>
    </lineage>
</organism>
<comment type="caution">
    <text evidence="4">The sequence shown here is derived from an EMBL/GenBank/DDBJ whole genome shotgun (WGS) entry which is preliminary data.</text>
</comment>
<evidence type="ECO:0000256" key="2">
    <source>
        <dbReference type="RuleBase" id="RU000363"/>
    </source>
</evidence>
<accession>A0A8J3EA60</accession>
<dbReference type="AlphaFoldDB" id="A0A8J3EA60"/>
<dbReference type="InterPro" id="IPR050259">
    <property type="entry name" value="SDR"/>
</dbReference>
<comment type="similarity">
    <text evidence="1 2">Belongs to the short-chain dehydrogenases/reductases (SDR) family.</text>
</comment>
<dbReference type="RefSeq" id="WP_188898755.1">
    <property type="nucleotide sequence ID" value="NZ_BMKS01000002.1"/>
</dbReference>
<dbReference type="PRINTS" id="PR00081">
    <property type="entry name" value="GDHRDH"/>
</dbReference>
<name>A0A8J3EA60_9PROT</name>
<dbReference type="SUPFAM" id="SSF51735">
    <property type="entry name" value="NAD(P)-binding Rossmann-fold domains"/>
    <property type="match status" value="1"/>
</dbReference>
<gene>
    <name evidence="4" type="ORF">GCM10010964_08460</name>
</gene>
<dbReference type="EMBL" id="BMKS01000002">
    <property type="protein sequence ID" value="GGG22632.1"/>
    <property type="molecule type" value="Genomic_DNA"/>
</dbReference>
<sequence length="262" mass="27186">MQLTLNGRTALITGGSKGLGLAIAKAYAGAGGHVALVARGAEALSKAEAEVRAAAAPGVKVAAIPADISTADGCERAFGATQDALGQVDILVNNAGTSQRGPFLEISDALWQADLDLKLFAAIRLTRLAFPGMQARRWGRIINVLNIGAKAPLAASAPTSVTRAAGMALTKVLANEGAPHNVLVNALLVGIIESDQWVRRFAQEKRDISWEDWKAEQGKAVPLGRIGKAEEFAAMALLLVSEQCGYVTGTAINVDGGRSPVV</sequence>
<dbReference type="FunFam" id="3.40.50.720:FF:000084">
    <property type="entry name" value="Short-chain dehydrogenase reductase"/>
    <property type="match status" value="1"/>
</dbReference>
<protein>
    <submittedName>
        <fullName evidence="4">Short chain dehydrogenase</fullName>
    </submittedName>
</protein>
<dbReference type="InterPro" id="IPR057326">
    <property type="entry name" value="KR_dom"/>
</dbReference>
<dbReference type="PANTHER" id="PTHR42879">
    <property type="entry name" value="3-OXOACYL-(ACYL-CARRIER-PROTEIN) REDUCTASE"/>
    <property type="match status" value="1"/>
</dbReference>